<evidence type="ECO:0000313" key="5">
    <source>
        <dbReference type="EMBL" id="GAB35584.1"/>
    </source>
</evidence>
<feature type="compositionally biased region" description="Low complexity" evidence="3">
    <location>
        <begin position="228"/>
        <end position="249"/>
    </location>
</feature>
<evidence type="ECO:0000256" key="3">
    <source>
        <dbReference type="SAM" id="MobiDB-lite"/>
    </source>
</evidence>
<keyword evidence="6" id="KW-1185">Reference proteome</keyword>
<name>H5TQ26_GORO1</name>
<sequence length="261" mass="28100">MNTTERSEHTAPAEDTAGAKPVTETKTKTNAETKTETKTKTSTRTVITTGRLVGVGLAVVAVACAVLTGFLGFRYWDARATENSRESSLEAARDYATTMFGYDPVNVADHVQRSQRVVTGDAKAEYDRLIAKPLPNENDDFVEGVRKQRVVSQAVIQDAGVVTNTRDTSTVLIFMNQSVSRNGKDLVRVDPSRLTFSMVQHDGTWMIDKIEIITDDSFRSRIEQTSTPPAGAVPLPGPSSASPSPSDSSIVPTEPSAPPAG</sequence>
<dbReference type="AlphaFoldDB" id="H5TQ26"/>
<evidence type="ECO:0000256" key="4">
    <source>
        <dbReference type="SAM" id="Phobius"/>
    </source>
</evidence>
<evidence type="ECO:0000313" key="6">
    <source>
        <dbReference type="Proteomes" id="UP000005038"/>
    </source>
</evidence>
<feature type="region of interest" description="Disordered" evidence="3">
    <location>
        <begin position="221"/>
        <end position="261"/>
    </location>
</feature>
<feature type="compositionally biased region" description="Basic and acidic residues" evidence="3">
    <location>
        <begin position="1"/>
        <end position="12"/>
    </location>
</feature>
<dbReference type="Proteomes" id="UP000005038">
    <property type="component" value="Unassembled WGS sequence"/>
</dbReference>
<gene>
    <name evidence="5" type="ORF">GOOTI_170_00510</name>
</gene>
<keyword evidence="2 4" id="KW-0472">Membrane</keyword>
<comment type="subcellular location">
    <subcellularLocation>
        <location evidence="1">Membrane</location>
    </subcellularLocation>
</comment>
<evidence type="ECO:0000256" key="1">
    <source>
        <dbReference type="ARBA" id="ARBA00004370"/>
    </source>
</evidence>
<reference evidence="5" key="1">
    <citation type="submission" date="2012-02" db="EMBL/GenBank/DDBJ databases">
        <title>Whole genome shotgun sequence of Gordonia otitidis NBRC 100426.</title>
        <authorList>
            <person name="Yoshida I."/>
            <person name="Hosoyama A."/>
            <person name="Tsuchikane K."/>
            <person name="Katsumata H."/>
            <person name="Yamazaki S."/>
            <person name="Fujita N."/>
        </authorList>
    </citation>
    <scope>NUCLEOTIDE SEQUENCE [LARGE SCALE GENOMIC DNA]</scope>
    <source>
        <strain evidence="5">NBRC 100426</strain>
    </source>
</reference>
<dbReference type="RefSeq" id="WP_007239795.1">
    <property type="nucleotide sequence ID" value="NZ_BAFB01000170.1"/>
</dbReference>
<feature type="compositionally biased region" description="Basic and acidic residues" evidence="3">
    <location>
        <begin position="23"/>
        <end position="39"/>
    </location>
</feature>
<comment type="caution">
    <text evidence="5">The sequence shown here is derived from an EMBL/GenBank/DDBJ whole genome shotgun (WGS) entry which is preliminary data.</text>
</comment>
<dbReference type="EMBL" id="BAFB01000170">
    <property type="protein sequence ID" value="GAB35584.1"/>
    <property type="molecule type" value="Genomic_DNA"/>
</dbReference>
<dbReference type="PANTHER" id="PTHR37042">
    <property type="entry name" value="OUTER MEMBRANE PROTEIN RV1973"/>
    <property type="match status" value="1"/>
</dbReference>
<keyword evidence="4" id="KW-0812">Transmembrane</keyword>
<organism evidence="5 6">
    <name type="scientific">Gordonia otitidis (strain DSM 44809 / CCUG 52243 / JCM 12355 / NBRC 100426 / IFM 10032)</name>
    <dbReference type="NCBI Taxonomy" id="1108044"/>
    <lineage>
        <taxon>Bacteria</taxon>
        <taxon>Bacillati</taxon>
        <taxon>Actinomycetota</taxon>
        <taxon>Actinomycetes</taxon>
        <taxon>Mycobacteriales</taxon>
        <taxon>Gordoniaceae</taxon>
        <taxon>Gordonia</taxon>
    </lineage>
</organism>
<protein>
    <recommendedName>
        <fullName evidence="7">Mce-associated membrane protein</fullName>
    </recommendedName>
</protein>
<dbReference type="STRING" id="1108044.GOOTI_170_00510"/>
<evidence type="ECO:0008006" key="7">
    <source>
        <dbReference type="Google" id="ProtNLM"/>
    </source>
</evidence>
<evidence type="ECO:0000256" key="2">
    <source>
        <dbReference type="ARBA" id="ARBA00023136"/>
    </source>
</evidence>
<accession>H5TQ26</accession>
<feature type="transmembrane region" description="Helical" evidence="4">
    <location>
        <begin position="52"/>
        <end position="76"/>
    </location>
</feature>
<keyword evidence="4" id="KW-1133">Transmembrane helix</keyword>
<dbReference type="PANTHER" id="PTHR37042:SF4">
    <property type="entry name" value="OUTER MEMBRANE PROTEIN RV1973"/>
    <property type="match status" value="1"/>
</dbReference>
<dbReference type="GO" id="GO:0016020">
    <property type="term" value="C:membrane"/>
    <property type="evidence" value="ECO:0007669"/>
    <property type="project" value="UniProtKB-SubCell"/>
</dbReference>
<proteinExistence type="predicted"/>
<feature type="region of interest" description="Disordered" evidence="3">
    <location>
        <begin position="1"/>
        <end position="42"/>
    </location>
</feature>